<sequence>MKIVLKSEDEKFLFRTMYRLPNNADGRGPKLAFQVDSLSSRFPSALHSSVKTSPSCAGEGGRGETQMVSRATGGWSLRHRAKMTFRGREGVHFLPPANEEVISLLRDDDLLKSR</sequence>
<evidence type="ECO:0000313" key="2">
    <source>
        <dbReference type="EMBL" id="GFT10677.1"/>
    </source>
</evidence>
<accession>A0A8X6NFJ7</accession>
<keyword evidence="3" id="KW-1185">Reference proteome</keyword>
<reference evidence="2" key="1">
    <citation type="submission" date="2020-08" db="EMBL/GenBank/DDBJ databases">
        <title>Multicomponent nature underlies the extraordinary mechanical properties of spider dragline silk.</title>
        <authorList>
            <person name="Kono N."/>
            <person name="Nakamura H."/>
            <person name="Mori M."/>
            <person name="Yoshida Y."/>
            <person name="Ohtoshi R."/>
            <person name="Malay A.D."/>
            <person name="Moran D.A.P."/>
            <person name="Tomita M."/>
            <person name="Numata K."/>
            <person name="Arakawa K."/>
        </authorList>
    </citation>
    <scope>NUCLEOTIDE SEQUENCE</scope>
</reference>
<evidence type="ECO:0000256" key="1">
    <source>
        <dbReference type="SAM" id="MobiDB-lite"/>
    </source>
</evidence>
<name>A0A8X6NFJ7_NEPPI</name>
<gene>
    <name evidence="2" type="ORF">NPIL_215811</name>
</gene>
<organism evidence="2 3">
    <name type="scientific">Nephila pilipes</name>
    <name type="common">Giant wood spider</name>
    <name type="synonym">Nephila maculata</name>
    <dbReference type="NCBI Taxonomy" id="299642"/>
    <lineage>
        <taxon>Eukaryota</taxon>
        <taxon>Metazoa</taxon>
        <taxon>Ecdysozoa</taxon>
        <taxon>Arthropoda</taxon>
        <taxon>Chelicerata</taxon>
        <taxon>Arachnida</taxon>
        <taxon>Araneae</taxon>
        <taxon>Araneomorphae</taxon>
        <taxon>Entelegynae</taxon>
        <taxon>Araneoidea</taxon>
        <taxon>Nephilidae</taxon>
        <taxon>Nephila</taxon>
    </lineage>
</organism>
<dbReference type="Proteomes" id="UP000887013">
    <property type="component" value="Unassembled WGS sequence"/>
</dbReference>
<proteinExistence type="predicted"/>
<protein>
    <submittedName>
        <fullName evidence="2">Uncharacterized protein</fullName>
    </submittedName>
</protein>
<comment type="caution">
    <text evidence="2">The sequence shown here is derived from an EMBL/GenBank/DDBJ whole genome shotgun (WGS) entry which is preliminary data.</text>
</comment>
<dbReference type="EMBL" id="BMAW01008854">
    <property type="protein sequence ID" value="GFT10677.1"/>
    <property type="molecule type" value="Genomic_DNA"/>
</dbReference>
<feature type="compositionally biased region" description="Polar residues" evidence="1">
    <location>
        <begin position="46"/>
        <end position="55"/>
    </location>
</feature>
<feature type="region of interest" description="Disordered" evidence="1">
    <location>
        <begin position="46"/>
        <end position="67"/>
    </location>
</feature>
<dbReference type="AlphaFoldDB" id="A0A8X6NFJ7"/>
<evidence type="ECO:0000313" key="3">
    <source>
        <dbReference type="Proteomes" id="UP000887013"/>
    </source>
</evidence>